<dbReference type="RefSeq" id="XP_068366569.1">
    <property type="nucleotide sequence ID" value="XM_068498961.1"/>
</dbReference>
<dbReference type="VEuPathDB" id="TrichDB:TRFO_16419"/>
<dbReference type="GeneID" id="94833665"/>
<evidence type="ECO:0000313" key="2">
    <source>
        <dbReference type="EMBL" id="OHT13433.1"/>
    </source>
</evidence>
<keyword evidence="3" id="KW-1185">Reference proteome</keyword>
<feature type="region of interest" description="Disordered" evidence="1">
    <location>
        <begin position="1"/>
        <end position="24"/>
    </location>
</feature>
<name>A0A1J4KQ52_9EUKA</name>
<dbReference type="Proteomes" id="UP000179807">
    <property type="component" value="Unassembled WGS sequence"/>
</dbReference>
<feature type="compositionally biased region" description="Basic residues" evidence="1">
    <location>
        <begin position="139"/>
        <end position="149"/>
    </location>
</feature>
<comment type="caution">
    <text evidence="2">The sequence shown here is derived from an EMBL/GenBank/DDBJ whole genome shotgun (WGS) entry which is preliminary data.</text>
</comment>
<evidence type="ECO:0000256" key="1">
    <source>
        <dbReference type="SAM" id="MobiDB-lite"/>
    </source>
</evidence>
<accession>A0A1J4KQ52</accession>
<proteinExistence type="predicted"/>
<reference evidence="2" key="1">
    <citation type="submission" date="2016-10" db="EMBL/GenBank/DDBJ databases">
        <authorList>
            <person name="Benchimol M."/>
            <person name="Almeida L.G."/>
            <person name="Vasconcelos A.T."/>
            <person name="Perreira-Neves A."/>
            <person name="Rosa I.A."/>
            <person name="Tasca T."/>
            <person name="Bogo M.R."/>
            <person name="de Souza W."/>
        </authorList>
    </citation>
    <scope>NUCLEOTIDE SEQUENCE [LARGE SCALE GENOMIC DNA]</scope>
    <source>
        <strain evidence="2">K</strain>
    </source>
</reference>
<protein>
    <submittedName>
        <fullName evidence="2">Uncharacterized protein</fullName>
    </submittedName>
</protein>
<evidence type="ECO:0000313" key="3">
    <source>
        <dbReference type="Proteomes" id="UP000179807"/>
    </source>
</evidence>
<dbReference type="EMBL" id="MLAK01000526">
    <property type="protein sequence ID" value="OHT13433.1"/>
    <property type="molecule type" value="Genomic_DNA"/>
</dbReference>
<dbReference type="AlphaFoldDB" id="A0A1J4KQ52"/>
<sequence>MELKTLQPSLVPNNLPNSPPEGIASIPTTAVLTVNQDSQNKPNTTYQFNPIRQIKTDPRIFGMLLLLLQQKNNAQLKSAPTPPTQEKENSAPKLKPTQKKEQKPLKPKKTLSCPKTTAEKLQSKKISNKLKSDLSNSAKTKKLTKTSKKVKKSKNIPTNYICTPAFDSLDIIPKSSDISESFDFDIFSTHRRLEICENRIVNGRSTYLHPGYVIEMEEKELLDNLTYEEEKLTENYVDHIYSQKVPLFWEKRSWDQENDAMDSSESEKLNARIRESEEVTLDSNDGFYGTNKRKHKFGSSSVAVKKIASNSISCKNEAPRTNPKSTVLSLSNLFYGTDNSDEETDGEFF</sequence>
<organism evidence="2 3">
    <name type="scientific">Tritrichomonas foetus</name>
    <dbReference type="NCBI Taxonomy" id="1144522"/>
    <lineage>
        <taxon>Eukaryota</taxon>
        <taxon>Metamonada</taxon>
        <taxon>Parabasalia</taxon>
        <taxon>Tritrichomonadida</taxon>
        <taxon>Tritrichomonadidae</taxon>
        <taxon>Tritrichomonas</taxon>
    </lineage>
</organism>
<feature type="region of interest" description="Disordered" evidence="1">
    <location>
        <begin position="75"/>
        <end position="149"/>
    </location>
</feature>
<gene>
    <name evidence="2" type="ORF">TRFO_16419</name>
</gene>